<gene>
    <name evidence="3" type="ORF">Aspvir_009224</name>
</gene>
<name>A0A9P3BZ29_ASPVI</name>
<sequence>MRVSSEQLVEQARRRDAEFPPTPWRWIDGPGPWSCILWQSSNRVDMDEMARGWKLVDAVWDYDVWGYPPACTRLSDAVVFKLLLKKIAKVRAESWPFDFNSRGQMRFEREPQGPAVWIERKGRYYYPEIGGRYVLGGEIARMMDSWFIEPPSYDTRRDSIYFGRVEVPSWAKDQGAIIISSRGVTGLTFDDEDRVSWDGMSGTPVIWTKEVSLECPTSLTRPTVFTEVVTESGQDAILVAYGPDEEPEDAQDSTEMKKEEVKREAVKKELVKKEVVKKEVVKKERIAIKSEVVCGSQRLHPPRTLKRKPESQVNGRSKRGKAMSSALKQENIPIKSEAVNGTSELDLKREPAAKPPSTTPQQQSSAHNKTRRIPKREPEPHIVTGHNKRGRSRSSVLTQGSNTESWVEMARTMIRQAASANREHQALMRSIREDIKSLQARVDALKASAPLPRALEDVRKLMAEHEDDVLGTEQIERTIQTILQKLPS</sequence>
<keyword evidence="4" id="KW-1185">Reference proteome</keyword>
<organism evidence="3 4">
    <name type="scientific">Aspergillus viridinutans</name>
    <dbReference type="NCBI Taxonomy" id="75553"/>
    <lineage>
        <taxon>Eukaryota</taxon>
        <taxon>Fungi</taxon>
        <taxon>Dikarya</taxon>
        <taxon>Ascomycota</taxon>
        <taxon>Pezizomycotina</taxon>
        <taxon>Eurotiomycetes</taxon>
        <taxon>Eurotiomycetidae</taxon>
        <taxon>Eurotiales</taxon>
        <taxon>Aspergillaceae</taxon>
        <taxon>Aspergillus</taxon>
        <taxon>Aspergillus subgen. Fumigati</taxon>
    </lineage>
</organism>
<accession>A0A9P3BZ29</accession>
<evidence type="ECO:0000256" key="2">
    <source>
        <dbReference type="SAM" id="MobiDB-lite"/>
    </source>
</evidence>
<dbReference type="GeneID" id="66937206"/>
<feature type="region of interest" description="Disordered" evidence="2">
    <location>
        <begin position="298"/>
        <end position="404"/>
    </location>
</feature>
<evidence type="ECO:0000256" key="1">
    <source>
        <dbReference type="SAM" id="Coils"/>
    </source>
</evidence>
<feature type="coiled-coil region" evidence="1">
    <location>
        <begin position="421"/>
        <end position="448"/>
    </location>
</feature>
<keyword evidence="1" id="KW-0175">Coiled coil</keyword>
<dbReference type="OrthoDB" id="4471998at2759"/>
<dbReference type="EMBL" id="BOPL01000008">
    <property type="protein sequence ID" value="GIK05123.1"/>
    <property type="molecule type" value="Genomic_DNA"/>
</dbReference>
<comment type="caution">
    <text evidence="3">The sequence shown here is derived from an EMBL/GenBank/DDBJ whole genome shotgun (WGS) entry which is preliminary data.</text>
</comment>
<evidence type="ECO:0000313" key="4">
    <source>
        <dbReference type="Proteomes" id="UP000710440"/>
    </source>
</evidence>
<evidence type="ECO:0000313" key="3">
    <source>
        <dbReference type="EMBL" id="GIK05123.1"/>
    </source>
</evidence>
<reference evidence="3 4" key="1">
    <citation type="submission" date="2021-02" db="EMBL/GenBank/DDBJ databases">
        <title>Pan-genome distribution and transcriptional activeness of fungal secondary metabolism genes in Aspergillus section Fumigati.</title>
        <authorList>
            <person name="Takahashi H."/>
            <person name="Umemura M."/>
            <person name="Ninomiya A."/>
            <person name="Kusuya Y."/>
            <person name="Urayama S."/>
            <person name="Shimizu M."/>
            <person name="Watanabe A."/>
            <person name="Kamei K."/>
            <person name="Yaguchi T."/>
            <person name="Hagiwara D."/>
        </authorList>
    </citation>
    <scope>NUCLEOTIDE SEQUENCE [LARGE SCALE GENOMIC DNA]</scope>
    <source>
        <strain evidence="3 4">IFM 47045</strain>
    </source>
</reference>
<dbReference type="AlphaFoldDB" id="A0A9P3BZ29"/>
<protein>
    <submittedName>
        <fullName evidence="3">Uncharacterized protein</fullName>
    </submittedName>
</protein>
<dbReference type="Proteomes" id="UP000710440">
    <property type="component" value="Unassembled WGS sequence"/>
</dbReference>
<feature type="compositionally biased region" description="Polar residues" evidence="2">
    <location>
        <begin position="393"/>
        <end position="404"/>
    </location>
</feature>
<proteinExistence type="predicted"/>
<dbReference type="RefSeq" id="XP_043128309.1">
    <property type="nucleotide sequence ID" value="XM_043272374.1"/>
</dbReference>